<reference evidence="12" key="3">
    <citation type="submission" date="2025-09" db="UniProtKB">
        <authorList>
            <consortium name="Ensembl"/>
        </authorList>
    </citation>
    <scope>IDENTIFICATION</scope>
</reference>
<dbReference type="OMA" id="MTEAYFI"/>
<dbReference type="InterPro" id="IPR000462">
    <property type="entry name" value="CDP-OH_P_trans"/>
</dbReference>
<evidence type="ECO:0000256" key="9">
    <source>
        <dbReference type="ARBA" id="ARBA00023264"/>
    </source>
</evidence>
<evidence type="ECO:0000313" key="12">
    <source>
        <dbReference type="Ensembl" id="ENSSFAP00005010470.1"/>
    </source>
</evidence>
<keyword evidence="2" id="KW-0444">Lipid biosynthesis</keyword>
<keyword evidence="3 10" id="KW-0808">Transferase</keyword>
<feature type="transmembrane region" description="Helical" evidence="11">
    <location>
        <begin position="33"/>
        <end position="51"/>
    </location>
</feature>
<keyword evidence="9" id="KW-1208">Phospholipid metabolism</keyword>
<dbReference type="PROSITE" id="PS00379">
    <property type="entry name" value="CDP_ALCOHOL_P_TRANSF"/>
    <property type="match status" value="1"/>
</dbReference>
<accession>A0A672G0D5</accession>
<keyword evidence="8" id="KW-0594">Phospholipid biosynthesis</keyword>
<keyword evidence="7 11" id="KW-0472">Membrane</keyword>
<evidence type="ECO:0000256" key="10">
    <source>
        <dbReference type="RuleBase" id="RU003750"/>
    </source>
</evidence>
<sequence>MAPKVLLFLPNIVGYVRICLLFSAWTVRHAPAAFLPVYLLSIILDAVDGWLARRLGQTSGFGAWLDVVVDNLGRSMLWSLVSEWGWLLSSLEWCVFVCNHSEGGERWKSSFSSSPRVIQAVMADGFRTPLGVWVVSGLHGLPVWLYLCGGGGDGGVLEVSWWLQAAGMLLLAAGRLLALTAEVLLLLLFLLLLLLLLRRLTPLSSLQLWCLWTHIKHLTRDQPEDKRS</sequence>
<evidence type="ECO:0000256" key="2">
    <source>
        <dbReference type="ARBA" id="ARBA00022516"/>
    </source>
</evidence>
<evidence type="ECO:0000256" key="4">
    <source>
        <dbReference type="ARBA" id="ARBA00022692"/>
    </source>
</evidence>
<keyword evidence="6" id="KW-0443">Lipid metabolism</keyword>
<evidence type="ECO:0000256" key="6">
    <source>
        <dbReference type="ARBA" id="ARBA00023098"/>
    </source>
</evidence>
<feature type="transmembrane region" description="Helical" evidence="11">
    <location>
        <begin position="7"/>
        <end position="27"/>
    </location>
</feature>
<keyword evidence="5 11" id="KW-1133">Transmembrane helix</keyword>
<organism evidence="12 13">
    <name type="scientific">Salarias fasciatus</name>
    <name type="common">Jewelled blenny</name>
    <name type="synonym">Blennius fasciatus</name>
    <dbReference type="NCBI Taxonomy" id="181472"/>
    <lineage>
        <taxon>Eukaryota</taxon>
        <taxon>Metazoa</taxon>
        <taxon>Chordata</taxon>
        <taxon>Craniata</taxon>
        <taxon>Vertebrata</taxon>
        <taxon>Euteleostomi</taxon>
        <taxon>Actinopterygii</taxon>
        <taxon>Neopterygii</taxon>
        <taxon>Teleostei</taxon>
        <taxon>Neoteleostei</taxon>
        <taxon>Acanthomorphata</taxon>
        <taxon>Ovalentaria</taxon>
        <taxon>Blenniimorphae</taxon>
        <taxon>Blenniiformes</taxon>
        <taxon>Blennioidei</taxon>
        <taxon>Blenniidae</taxon>
        <taxon>Salariinae</taxon>
        <taxon>Salarias</taxon>
    </lineage>
</organism>
<dbReference type="Pfam" id="PF01066">
    <property type="entry name" value="CDP-OH_P_transf"/>
    <property type="match status" value="1"/>
</dbReference>
<keyword evidence="13" id="KW-1185">Reference proteome</keyword>
<protein>
    <recommendedName>
        <fullName evidence="14">CDP-diacylglycerol--inositol 3-phosphatidyltransferase</fullName>
    </recommendedName>
</protein>
<evidence type="ECO:0008006" key="14">
    <source>
        <dbReference type="Google" id="ProtNLM"/>
    </source>
</evidence>
<gene>
    <name evidence="12" type="primary">si:ch1073-145m9.1</name>
</gene>
<proteinExistence type="inferred from homology"/>
<evidence type="ECO:0000256" key="8">
    <source>
        <dbReference type="ARBA" id="ARBA00023209"/>
    </source>
</evidence>
<comment type="subcellular location">
    <subcellularLocation>
        <location evidence="1">Membrane</location>
        <topology evidence="1">Multi-pass membrane protein</topology>
    </subcellularLocation>
</comment>
<evidence type="ECO:0000256" key="3">
    <source>
        <dbReference type="ARBA" id="ARBA00022679"/>
    </source>
</evidence>
<dbReference type="GO" id="GO:0016020">
    <property type="term" value="C:membrane"/>
    <property type="evidence" value="ECO:0007669"/>
    <property type="project" value="UniProtKB-SubCell"/>
</dbReference>
<dbReference type="PANTHER" id="PTHR15362:SF13">
    <property type="entry name" value="SI:CH1073-145M9.1"/>
    <property type="match status" value="1"/>
</dbReference>
<evidence type="ECO:0000256" key="5">
    <source>
        <dbReference type="ARBA" id="ARBA00022989"/>
    </source>
</evidence>
<dbReference type="InParanoid" id="A0A672G0D5"/>
<dbReference type="GO" id="GO:0016780">
    <property type="term" value="F:phosphotransferase activity, for other substituted phosphate groups"/>
    <property type="evidence" value="ECO:0007669"/>
    <property type="project" value="InterPro"/>
</dbReference>
<reference evidence="12" key="2">
    <citation type="submission" date="2025-08" db="UniProtKB">
        <authorList>
            <consortium name="Ensembl"/>
        </authorList>
    </citation>
    <scope>IDENTIFICATION</scope>
</reference>
<dbReference type="Gene3D" id="1.20.120.1760">
    <property type="match status" value="1"/>
</dbReference>
<evidence type="ECO:0000313" key="13">
    <source>
        <dbReference type="Proteomes" id="UP000472267"/>
    </source>
</evidence>
<dbReference type="GO" id="GO:0008654">
    <property type="term" value="P:phospholipid biosynthetic process"/>
    <property type="evidence" value="ECO:0007669"/>
    <property type="project" value="UniProtKB-KW"/>
</dbReference>
<evidence type="ECO:0000256" key="7">
    <source>
        <dbReference type="ARBA" id="ARBA00023136"/>
    </source>
</evidence>
<keyword evidence="4 11" id="KW-0812">Transmembrane</keyword>
<dbReference type="InterPro" id="IPR048254">
    <property type="entry name" value="CDP_ALCOHOL_P_TRANSF_CS"/>
</dbReference>
<comment type="similarity">
    <text evidence="10">Belongs to the CDP-alcohol phosphatidyltransferase class-I family.</text>
</comment>
<dbReference type="AlphaFoldDB" id="A0A672G0D5"/>
<name>A0A672G0D5_SALFA</name>
<reference evidence="12" key="1">
    <citation type="submission" date="2019-06" db="EMBL/GenBank/DDBJ databases">
        <authorList>
            <consortium name="Wellcome Sanger Institute Data Sharing"/>
        </authorList>
    </citation>
    <scope>NUCLEOTIDE SEQUENCE [LARGE SCALE GENOMIC DNA]</scope>
</reference>
<dbReference type="Ensembl" id="ENSSFAT00005010931.1">
    <property type="protein sequence ID" value="ENSSFAP00005010470.1"/>
    <property type="gene ID" value="ENSSFAG00005005890.1"/>
</dbReference>
<feature type="transmembrane region" description="Helical" evidence="11">
    <location>
        <begin position="167"/>
        <end position="197"/>
    </location>
</feature>
<evidence type="ECO:0000256" key="1">
    <source>
        <dbReference type="ARBA" id="ARBA00004141"/>
    </source>
</evidence>
<dbReference type="Proteomes" id="UP000472267">
    <property type="component" value="Chromosome 14"/>
</dbReference>
<feature type="transmembrane region" description="Helical" evidence="11">
    <location>
        <begin position="130"/>
        <end position="147"/>
    </location>
</feature>
<evidence type="ECO:0000256" key="11">
    <source>
        <dbReference type="SAM" id="Phobius"/>
    </source>
</evidence>
<dbReference type="PANTHER" id="PTHR15362">
    <property type="entry name" value="PHOSPHATIDYLINOSITOL SYNTHASE"/>
    <property type="match status" value="1"/>
</dbReference>
<dbReference type="InterPro" id="IPR043130">
    <property type="entry name" value="CDP-OH_PTrfase_TM_dom"/>
</dbReference>